<dbReference type="GO" id="GO:0042128">
    <property type="term" value="P:nitrate assimilation"/>
    <property type="evidence" value="ECO:0007669"/>
    <property type="project" value="UniProtKB-KW"/>
</dbReference>
<dbReference type="Proteomes" id="UP000077763">
    <property type="component" value="Unassembled WGS sequence"/>
</dbReference>
<protein>
    <submittedName>
        <fullName evidence="2">Nitrate reductase molybdenum cofactor assembly chaperone</fullName>
    </submittedName>
</protein>
<dbReference type="InterPro" id="IPR003765">
    <property type="entry name" value="NO3_reductase_chaperone_NarJ"/>
</dbReference>
<organism evidence="2 3">
    <name type="scientific">Methylomonas methanica</name>
    <dbReference type="NCBI Taxonomy" id="421"/>
    <lineage>
        <taxon>Bacteria</taxon>
        <taxon>Pseudomonadati</taxon>
        <taxon>Pseudomonadota</taxon>
        <taxon>Gammaproteobacteria</taxon>
        <taxon>Methylococcales</taxon>
        <taxon>Methylococcaceae</taxon>
        <taxon>Methylomonas</taxon>
    </lineage>
</organism>
<gene>
    <name evidence="2" type="ORF">A1353_06115</name>
</gene>
<dbReference type="PANTHER" id="PTHR43680">
    <property type="entry name" value="NITRATE REDUCTASE MOLYBDENUM COFACTOR ASSEMBLY CHAPERONE"/>
    <property type="match status" value="1"/>
</dbReference>
<proteinExistence type="predicted"/>
<dbReference type="NCBIfam" id="TIGR00684">
    <property type="entry name" value="narJ"/>
    <property type="match status" value="1"/>
</dbReference>
<dbReference type="InterPro" id="IPR036411">
    <property type="entry name" value="TorD-like_sf"/>
</dbReference>
<dbReference type="Pfam" id="PF02613">
    <property type="entry name" value="Nitrate_red_del"/>
    <property type="match status" value="1"/>
</dbReference>
<keyword evidence="1" id="KW-0534">Nitrate assimilation</keyword>
<dbReference type="RefSeq" id="WP_064035667.1">
    <property type="nucleotide sequence ID" value="NZ_LUUH01000024.1"/>
</dbReference>
<dbReference type="Gene3D" id="1.10.3480.10">
    <property type="entry name" value="TorD-like"/>
    <property type="match status" value="1"/>
</dbReference>
<dbReference type="EMBL" id="LUUH01000024">
    <property type="protein sequence ID" value="OAI08205.1"/>
    <property type="molecule type" value="Genomic_DNA"/>
</dbReference>
<evidence type="ECO:0000313" key="2">
    <source>
        <dbReference type="EMBL" id="OAI08205.1"/>
    </source>
</evidence>
<dbReference type="GO" id="GO:0051131">
    <property type="term" value="P:chaperone-mediated protein complex assembly"/>
    <property type="evidence" value="ECO:0007669"/>
    <property type="project" value="InterPro"/>
</dbReference>
<accession>A0A177MRU2</accession>
<evidence type="ECO:0000313" key="3">
    <source>
        <dbReference type="Proteomes" id="UP000077763"/>
    </source>
</evidence>
<reference evidence="2 3" key="1">
    <citation type="submission" date="2016-03" db="EMBL/GenBank/DDBJ databases">
        <authorList>
            <person name="Ploux O."/>
        </authorList>
    </citation>
    <scope>NUCLEOTIDE SEQUENCE [LARGE SCALE GENOMIC DNA]</scope>
    <source>
        <strain evidence="2 3">R-45371</strain>
    </source>
</reference>
<comment type="caution">
    <text evidence="2">The sequence shown here is derived from an EMBL/GenBank/DDBJ whole genome shotgun (WGS) entry which is preliminary data.</text>
</comment>
<name>A0A177MRU2_METMH</name>
<dbReference type="AlphaFoldDB" id="A0A177MRU2"/>
<sequence>MLIFKVLSLLLSYPQAEMLDALDEMGEVVDQEPRLSQPCKRSLQALLANYHGVDLLDVQEDYVALFDRGRFLSLHIFEHVHGESRDRGQAMVNLLEMYQSHGFEMDSRELPDYLPLFLEFLSQLPSEQEALQLLQDAMPVLSLLGARLNERGSQFAAIFDALADLAGEPEEIETIRQQAASEGDDETLLNIDAIWEEEAVSFMANTSCNKAQSDSSPINITPREQFTQLRNHSLHGG</sequence>
<dbReference type="GO" id="GO:0051082">
    <property type="term" value="F:unfolded protein binding"/>
    <property type="evidence" value="ECO:0007669"/>
    <property type="project" value="InterPro"/>
</dbReference>
<dbReference type="SUPFAM" id="SSF89155">
    <property type="entry name" value="TorD-like"/>
    <property type="match status" value="1"/>
</dbReference>
<dbReference type="GO" id="GO:0016530">
    <property type="term" value="F:metallochaperone activity"/>
    <property type="evidence" value="ECO:0007669"/>
    <property type="project" value="TreeGrafter"/>
</dbReference>
<evidence type="ECO:0000256" key="1">
    <source>
        <dbReference type="ARBA" id="ARBA00023063"/>
    </source>
</evidence>
<dbReference type="InterPro" id="IPR020945">
    <property type="entry name" value="DMSO/NO3_reduct_chaperone"/>
</dbReference>
<dbReference type="PANTHER" id="PTHR43680:SF2">
    <property type="entry name" value="NITRATE REDUCTASE MOLYBDENUM COFACTOR ASSEMBLY CHAPERONE NARJ"/>
    <property type="match status" value="1"/>
</dbReference>